<keyword evidence="4" id="KW-0378">Hydrolase</keyword>
<dbReference type="GO" id="GO:0006508">
    <property type="term" value="P:proteolysis"/>
    <property type="evidence" value="ECO:0007669"/>
    <property type="project" value="InterPro"/>
</dbReference>
<feature type="transmembrane region" description="Helical" evidence="10">
    <location>
        <begin position="378"/>
        <end position="405"/>
    </location>
</feature>
<dbReference type="GO" id="GO:0071555">
    <property type="term" value="P:cell wall organization"/>
    <property type="evidence" value="ECO:0007669"/>
    <property type="project" value="UniProtKB-KW"/>
</dbReference>
<dbReference type="InterPro" id="IPR001967">
    <property type="entry name" value="Peptidase_S11_N"/>
</dbReference>
<dbReference type="Gene3D" id="3.40.710.10">
    <property type="entry name" value="DD-peptidase/beta-lactamase superfamily"/>
    <property type="match status" value="1"/>
</dbReference>
<comment type="similarity">
    <text evidence="2 9">Belongs to the peptidase S11 family.</text>
</comment>
<dbReference type="InterPro" id="IPR012338">
    <property type="entry name" value="Beta-lactam/transpept-like"/>
</dbReference>
<dbReference type="GO" id="GO:0009002">
    <property type="term" value="F:serine-type D-Ala-D-Ala carboxypeptidase activity"/>
    <property type="evidence" value="ECO:0007669"/>
    <property type="project" value="InterPro"/>
</dbReference>
<evidence type="ECO:0000256" key="7">
    <source>
        <dbReference type="ARBA" id="ARBA00023316"/>
    </source>
</evidence>
<keyword evidence="5" id="KW-0133">Cell shape</keyword>
<dbReference type="GO" id="GO:0008360">
    <property type="term" value="P:regulation of cell shape"/>
    <property type="evidence" value="ECO:0007669"/>
    <property type="project" value="UniProtKB-KW"/>
</dbReference>
<dbReference type="Proteomes" id="UP000239720">
    <property type="component" value="Unassembled WGS sequence"/>
</dbReference>
<reference evidence="12 13" key="1">
    <citation type="journal article" date="2018" name="Syst. Appl. Microbiol.">
        <title>Characterization and high-quality draft genome sequence of Herbivorax saccincola A7, an anaerobic, alkaliphilic, thermophilic, cellulolytic, and xylanolytic bacterium.</title>
        <authorList>
            <person name="Aikawa S."/>
            <person name="Baramee S."/>
            <person name="Sermsathanaswadi J."/>
            <person name="Thianheng P."/>
            <person name="Tachaapaikoon C."/>
            <person name="Shikata A."/>
            <person name="Waeonukul R."/>
            <person name="Pason P."/>
            <person name="Ratanakhanokchai K."/>
            <person name="Kosugi A."/>
        </authorList>
    </citation>
    <scope>NUCLEOTIDE SEQUENCE [LARGE SCALE GENOMIC DNA]</scope>
    <source>
        <strain evidence="12 13">A7</strain>
    </source>
</reference>
<dbReference type="RefSeq" id="WP_105368258.1">
    <property type="nucleotide sequence ID" value="NZ_NEMB01000003.1"/>
</dbReference>
<gene>
    <name evidence="12" type="ORF">B9R14_10945</name>
</gene>
<dbReference type="EMBL" id="NEMB01000003">
    <property type="protein sequence ID" value="PQQ67213.1"/>
    <property type="molecule type" value="Genomic_DNA"/>
</dbReference>
<feature type="active site" description="Proton acceptor" evidence="8">
    <location>
        <position position="67"/>
    </location>
</feature>
<keyword evidence="10" id="KW-0472">Membrane</keyword>
<evidence type="ECO:0000256" key="3">
    <source>
        <dbReference type="ARBA" id="ARBA00022729"/>
    </source>
</evidence>
<dbReference type="AlphaFoldDB" id="A0A2S8RBN4"/>
<sequence length="415" mass="47425">MNNRRILPILYITVFLLTVSLCTSLIGANTNEPEIDSVSAILIDAHRGQILFEKNPKEKLHISSANKIMTALLTIEKEPRPEESKVTISRRAVTVDGAVSNLEVGGQYRVEDLIYSVMLKSANDSANALAEYIGGSIEDFVNLMNQKAEELGMEDTVFVNPTGLQEEGQYTTAYDMARLMRYALNNPGFERVFKARAWIWADQNEFLQNENKLFWSRDDVDGGRIGFNDIERQTSITSATQENMRLVAIVLDSPEATLDENVNKLLDYGFANFKRSILVEKEQRFRMLSVGDEVVELISKSDYYYVHPIGVDYVKEVETHIEDIIEPPLTKEQEVGFVRYILMDDTFIDVKIYPKDNVYSNVSMLSNIIRKLKEYKELTFLIAALIILEIIIIIYKLIKGFVYVFSKIKMKFKNG</sequence>
<evidence type="ECO:0000256" key="2">
    <source>
        <dbReference type="ARBA" id="ARBA00007164"/>
    </source>
</evidence>
<organism evidence="12 13">
    <name type="scientific">Acetivibrio saccincola</name>
    <dbReference type="NCBI Taxonomy" id="1677857"/>
    <lineage>
        <taxon>Bacteria</taxon>
        <taxon>Bacillati</taxon>
        <taxon>Bacillota</taxon>
        <taxon>Clostridia</taxon>
        <taxon>Eubacteriales</taxon>
        <taxon>Oscillospiraceae</taxon>
        <taxon>Acetivibrio</taxon>
    </lineage>
</organism>
<dbReference type="InterPro" id="IPR015956">
    <property type="entry name" value="Peniciliin-bd_prot_C_sf"/>
</dbReference>
<keyword evidence="7" id="KW-0961">Cell wall biogenesis/degradation</keyword>
<dbReference type="PANTHER" id="PTHR21581:SF6">
    <property type="entry name" value="TRAFFICKING PROTEIN PARTICLE COMPLEX SUBUNIT 12"/>
    <property type="match status" value="1"/>
</dbReference>
<dbReference type="Pfam" id="PF00768">
    <property type="entry name" value="Peptidase_S11"/>
    <property type="match status" value="1"/>
</dbReference>
<feature type="active site" evidence="8">
    <location>
        <position position="121"/>
    </location>
</feature>
<name>A0A2S8RBN4_9FIRM</name>
<dbReference type="InterPro" id="IPR018044">
    <property type="entry name" value="Peptidase_S11"/>
</dbReference>
<keyword evidence="10" id="KW-1133">Transmembrane helix</keyword>
<dbReference type="PANTHER" id="PTHR21581">
    <property type="entry name" value="D-ALANYL-D-ALANINE CARBOXYPEPTIDASE"/>
    <property type="match status" value="1"/>
</dbReference>
<evidence type="ECO:0000313" key="12">
    <source>
        <dbReference type="EMBL" id="PQQ67213.1"/>
    </source>
</evidence>
<keyword evidence="3" id="KW-0732">Signal</keyword>
<protein>
    <submittedName>
        <fullName evidence="12">D-alanyl-D-alanine carboxypeptidase</fullName>
    </submittedName>
</protein>
<evidence type="ECO:0000313" key="13">
    <source>
        <dbReference type="Proteomes" id="UP000239720"/>
    </source>
</evidence>
<evidence type="ECO:0000259" key="11">
    <source>
        <dbReference type="Pfam" id="PF00768"/>
    </source>
</evidence>
<dbReference type="SUPFAM" id="SSF56601">
    <property type="entry name" value="beta-lactamase/transpeptidase-like"/>
    <property type="match status" value="1"/>
</dbReference>
<keyword evidence="6" id="KW-0573">Peptidoglycan synthesis</keyword>
<evidence type="ECO:0000256" key="9">
    <source>
        <dbReference type="RuleBase" id="RU004016"/>
    </source>
</evidence>
<comment type="function">
    <text evidence="1">Removes C-terminal D-alanyl residues from sugar-peptide cell wall precursors.</text>
</comment>
<evidence type="ECO:0000256" key="4">
    <source>
        <dbReference type="ARBA" id="ARBA00022801"/>
    </source>
</evidence>
<evidence type="ECO:0000256" key="1">
    <source>
        <dbReference type="ARBA" id="ARBA00003217"/>
    </source>
</evidence>
<dbReference type="GO" id="GO:0009252">
    <property type="term" value="P:peptidoglycan biosynthetic process"/>
    <property type="evidence" value="ECO:0007669"/>
    <property type="project" value="UniProtKB-KW"/>
</dbReference>
<dbReference type="PRINTS" id="PR00725">
    <property type="entry name" value="DADACBPTASE1"/>
</dbReference>
<accession>A0A2S8RBN4</accession>
<comment type="caution">
    <text evidence="12">The sequence shown here is derived from an EMBL/GenBank/DDBJ whole genome shotgun (WGS) entry which is preliminary data.</text>
</comment>
<evidence type="ECO:0000256" key="6">
    <source>
        <dbReference type="ARBA" id="ARBA00022984"/>
    </source>
</evidence>
<dbReference type="OrthoDB" id="9791132at2"/>
<feature type="active site" description="Acyl-ester intermediate" evidence="8">
    <location>
        <position position="64"/>
    </location>
</feature>
<dbReference type="SUPFAM" id="SSF69189">
    <property type="entry name" value="Penicillin-binding protein associated domain"/>
    <property type="match status" value="1"/>
</dbReference>
<keyword evidence="10" id="KW-0812">Transmembrane</keyword>
<keyword evidence="12" id="KW-0645">Protease</keyword>
<keyword evidence="12" id="KW-0121">Carboxypeptidase</keyword>
<evidence type="ECO:0000256" key="5">
    <source>
        <dbReference type="ARBA" id="ARBA00022960"/>
    </source>
</evidence>
<feature type="domain" description="Peptidase S11 D-alanyl-D-alanine carboxypeptidase A N-terminal" evidence="11">
    <location>
        <begin position="30"/>
        <end position="253"/>
    </location>
</feature>
<evidence type="ECO:0000256" key="10">
    <source>
        <dbReference type="SAM" id="Phobius"/>
    </source>
</evidence>
<evidence type="ECO:0000256" key="8">
    <source>
        <dbReference type="PIRSR" id="PIRSR618044-1"/>
    </source>
</evidence>
<proteinExistence type="inferred from homology"/>